<name>A0A509EM16_9HYPH</name>
<reference evidence="2 3" key="1">
    <citation type="submission" date="2019-06" db="EMBL/GenBank/DDBJ databases">
        <authorList>
            <person name="Rodrigo-Torres L."/>
            <person name="Arahal R. D."/>
            <person name="Lucena T."/>
        </authorList>
    </citation>
    <scope>NUCLEOTIDE SEQUENCE [LARGE SCALE GENOMIC DNA]</scope>
    <source>
        <strain evidence="2 3">SB0023/3</strain>
    </source>
</reference>
<organism evidence="2 3">
    <name type="scientific">Methylobacterium symbioticum</name>
    <dbReference type="NCBI Taxonomy" id="2584084"/>
    <lineage>
        <taxon>Bacteria</taxon>
        <taxon>Pseudomonadati</taxon>
        <taxon>Pseudomonadota</taxon>
        <taxon>Alphaproteobacteria</taxon>
        <taxon>Hyphomicrobiales</taxon>
        <taxon>Methylobacteriaceae</taxon>
        <taxon>Methylobacterium</taxon>
    </lineage>
</organism>
<evidence type="ECO:0000256" key="1">
    <source>
        <dbReference type="SAM" id="MobiDB-lite"/>
    </source>
</evidence>
<dbReference type="InterPro" id="IPR005358">
    <property type="entry name" value="Puta_zinc/iron-chelating_dom"/>
</dbReference>
<proteinExistence type="predicted"/>
<gene>
    <name evidence="2" type="ORF">MET9862_05659</name>
</gene>
<dbReference type="OrthoDB" id="259086at2"/>
<protein>
    <recommendedName>
        <fullName evidence="4">YkgJ family cysteine cluster protein</fullName>
    </recommendedName>
</protein>
<feature type="region of interest" description="Disordered" evidence="1">
    <location>
        <begin position="160"/>
        <end position="186"/>
    </location>
</feature>
<dbReference type="Proteomes" id="UP000410984">
    <property type="component" value="Unassembled WGS sequence"/>
</dbReference>
<dbReference type="Pfam" id="PF03692">
    <property type="entry name" value="CxxCxxCC"/>
    <property type="match status" value="1"/>
</dbReference>
<evidence type="ECO:0008006" key="4">
    <source>
        <dbReference type="Google" id="ProtNLM"/>
    </source>
</evidence>
<sequence>MRKTGRISVPTAIRPLRLGACMIALALILGLVGLATAATGGPAERQATIALADLPGVLRDGSREPPGCSQDSLPGPGLCGGTCDCGSGLSPALECPGRHLLARHLGVPPDAAALPSADLDKPSKPPRPRYVGLCGMQTTTRTAQPNHGYVSRFAMERRAFGRQSSRRRASEQVPSRQGHPIQVPLPMGMPTNLDPLIYGAATNIARDVRDGGLTRCRSAEGSTAAKIEALLNYLEGVVFRHGDAAVDGLVADAPGGRLPVACRTGCAWCCHQDVDVSIPEAILIARRRDAAHGPEGRPSGAPAHRPAPLRVVGRSRAGLPCPLLSEEKTCSVYAVRPFACRTLLSSDAVLCEDALKSAVSGKADVYMKFYGVLQLVGCAHRAGINAITRELGLQHDDVSLVSALSQISDDKDTVERWMAGARVFTPRAGP</sequence>
<evidence type="ECO:0000313" key="2">
    <source>
        <dbReference type="EMBL" id="VUD75022.1"/>
    </source>
</evidence>
<dbReference type="EMBL" id="CABFPH010000194">
    <property type="protein sequence ID" value="VUD75022.1"/>
    <property type="molecule type" value="Genomic_DNA"/>
</dbReference>
<keyword evidence="3" id="KW-1185">Reference proteome</keyword>
<evidence type="ECO:0000313" key="3">
    <source>
        <dbReference type="Proteomes" id="UP000410984"/>
    </source>
</evidence>
<dbReference type="AlphaFoldDB" id="A0A509EM16"/>
<accession>A0A509EM16</accession>